<comment type="subunit">
    <text evidence="7">Homodimer. Only the dimer is catalytically active, as the active sites are constructed of residues from both monomers.</text>
</comment>
<evidence type="ECO:0000259" key="9">
    <source>
        <dbReference type="Pfam" id="PF02784"/>
    </source>
</evidence>
<evidence type="ECO:0000256" key="3">
    <source>
        <dbReference type="ARBA" id="ARBA00022898"/>
    </source>
</evidence>
<dbReference type="InterPro" id="IPR000183">
    <property type="entry name" value="Orn/DAP/Arg_de-COase"/>
</dbReference>
<evidence type="ECO:0000256" key="7">
    <source>
        <dbReference type="ARBA" id="ARBA00046672"/>
    </source>
</evidence>
<gene>
    <name evidence="10" type="primary">ODC1_9</name>
    <name evidence="10" type="ORF">HAX54_045934</name>
</gene>
<dbReference type="InterPro" id="IPR022653">
    <property type="entry name" value="De-COase2_pyr-phos_BS"/>
</dbReference>
<comment type="catalytic activity">
    <reaction evidence="8">
        <text>L-ornithine + H(+) = putrescine + CO2</text>
        <dbReference type="Rhea" id="RHEA:22964"/>
        <dbReference type="ChEBI" id="CHEBI:15378"/>
        <dbReference type="ChEBI" id="CHEBI:16526"/>
        <dbReference type="ChEBI" id="CHEBI:46911"/>
        <dbReference type="ChEBI" id="CHEBI:326268"/>
        <dbReference type="EC" id="4.1.1.17"/>
    </reaction>
</comment>
<evidence type="ECO:0000256" key="6">
    <source>
        <dbReference type="ARBA" id="ARBA00034138"/>
    </source>
</evidence>
<dbReference type="PANTHER" id="PTHR11482">
    <property type="entry name" value="ARGININE/DIAMINOPIMELATE/ORNITHINE DECARBOXYLASE"/>
    <property type="match status" value="1"/>
</dbReference>
<dbReference type="InterPro" id="IPR029066">
    <property type="entry name" value="PLP-binding_barrel"/>
</dbReference>
<dbReference type="PROSITE" id="PS00878">
    <property type="entry name" value="ODR_DC_2_1"/>
    <property type="match status" value="1"/>
</dbReference>
<dbReference type="InterPro" id="IPR022657">
    <property type="entry name" value="De-COase2_CS"/>
</dbReference>
<comment type="similarity">
    <text evidence="2">Belongs to the Orn/Lys/Arg decarboxylase class-II family.</text>
</comment>
<dbReference type="EMBL" id="JACEIK010007187">
    <property type="protein sequence ID" value="MCE3049853.1"/>
    <property type="molecule type" value="Genomic_DNA"/>
</dbReference>
<dbReference type="EC" id="4.1.1.17" evidence="6"/>
<comment type="cofactor">
    <cofactor evidence="1">
        <name>pyridoxal 5'-phosphate</name>
        <dbReference type="ChEBI" id="CHEBI:597326"/>
    </cofactor>
</comment>
<dbReference type="PRINTS" id="PR01182">
    <property type="entry name" value="ORNDCRBXLASE"/>
</dbReference>
<dbReference type="PANTHER" id="PTHR11482:SF6">
    <property type="entry name" value="ORNITHINE DECARBOXYLASE 1-RELATED"/>
    <property type="match status" value="1"/>
</dbReference>
<name>A0ABS8WGB8_DATST</name>
<dbReference type="InterPro" id="IPR002433">
    <property type="entry name" value="Orn_de-COase"/>
</dbReference>
<sequence length="230" mass="24881">MEKWTNFLPNIHPFYAVKCNPEPSFLAILAAMGSNFDCASRAEIEYVLSLGVSPDRIIFSNPCKPEPAIIFAAKADRVGANVTTFDSTDEGEKIKKLHPKCELVLRIKPMKDGNARCPMGPKYGALPQEVEPLLRASQIAGLRVSGASFHIGSGDADSHAYPEAIAAAKAIFDTAARLGLPQINLLDIGGGFTAGQQFENEATSIKSSLQDYFHDQDRNLTVIAEPTTKC</sequence>
<proteinExistence type="inferred from homology"/>
<dbReference type="PRINTS" id="PR01179">
    <property type="entry name" value="ODADCRBXLASE"/>
</dbReference>
<evidence type="ECO:0000256" key="1">
    <source>
        <dbReference type="ARBA" id="ARBA00001933"/>
    </source>
</evidence>
<organism evidence="10 11">
    <name type="scientific">Datura stramonium</name>
    <name type="common">Jimsonweed</name>
    <name type="synonym">Common thornapple</name>
    <dbReference type="NCBI Taxonomy" id="4076"/>
    <lineage>
        <taxon>Eukaryota</taxon>
        <taxon>Viridiplantae</taxon>
        <taxon>Streptophyta</taxon>
        <taxon>Embryophyta</taxon>
        <taxon>Tracheophyta</taxon>
        <taxon>Spermatophyta</taxon>
        <taxon>Magnoliopsida</taxon>
        <taxon>eudicotyledons</taxon>
        <taxon>Gunneridae</taxon>
        <taxon>Pentapetalae</taxon>
        <taxon>asterids</taxon>
        <taxon>lamiids</taxon>
        <taxon>Solanales</taxon>
        <taxon>Solanaceae</taxon>
        <taxon>Solanoideae</taxon>
        <taxon>Datureae</taxon>
        <taxon>Datura</taxon>
    </lineage>
</organism>
<dbReference type="Pfam" id="PF02784">
    <property type="entry name" value="Orn_Arg_deC_N"/>
    <property type="match status" value="1"/>
</dbReference>
<dbReference type="InterPro" id="IPR022644">
    <property type="entry name" value="De-COase2_N"/>
</dbReference>
<evidence type="ECO:0000313" key="10">
    <source>
        <dbReference type="EMBL" id="MCE3049853.1"/>
    </source>
</evidence>
<keyword evidence="11" id="KW-1185">Reference proteome</keyword>
<dbReference type="Gene3D" id="3.20.20.10">
    <property type="entry name" value="Alanine racemase"/>
    <property type="match status" value="1"/>
</dbReference>
<evidence type="ECO:0000256" key="4">
    <source>
        <dbReference type="ARBA" id="ARBA00023239"/>
    </source>
</evidence>
<dbReference type="Proteomes" id="UP000823775">
    <property type="component" value="Unassembled WGS sequence"/>
</dbReference>
<keyword evidence="4" id="KW-0456">Lyase</keyword>
<comment type="pathway">
    <text evidence="5">Amine and polyamine biosynthesis; putrescine biosynthesis via L-ornithine pathway; putrescine from L-ornithine: step 1/1.</text>
</comment>
<dbReference type="PROSITE" id="PS00879">
    <property type="entry name" value="ODR_DC_2_2"/>
    <property type="match status" value="1"/>
</dbReference>
<evidence type="ECO:0000313" key="11">
    <source>
        <dbReference type="Proteomes" id="UP000823775"/>
    </source>
</evidence>
<accession>A0ABS8WGB8</accession>
<evidence type="ECO:0000256" key="5">
    <source>
        <dbReference type="ARBA" id="ARBA00034115"/>
    </source>
</evidence>
<evidence type="ECO:0000256" key="8">
    <source>
        <dbReference type="ARBA" id="ARBA00049127"/>
    </source>
</evidence>
<dbReference type="SUPFAM" id="SSF51419">
    <property type="entry name" value="PLP-binding barrel"/>
    <property type="match status" value="1"/>
</dbReference>
<evidence type="ECO:0000256" key="2">
    <source>
        <dbReference type="ARBA" id="ARBA00008872"/>
    </source>
</evidence>
<comment type="caution">
    <text evidence="10">The sequence shown here is derived from an EMBL/GenBank/DDBJ whole genome shotgun (WGS) entry which is preliminary data.</text>
</comment>
<keyword evidence="3" id="KW-0663">Pyridoxal phosphate</keyword>
<feature type="domain" description="Orn/DAP/Arg decarboxylase 2 N-terminal" evidence="9">
    <location>
        <begin position="2"/>
        <end position="226"/>
    </location>
</feature>
<protein>
    <recommendedName>
        <fullName evidence="6">ornithine decarboxylase</fullName>
        <ecNumber evidence="6">4.1.1.17</ecNumber>
    </recommendedName>
</protein>
<reference evidence="10 11" key="1">
    <citation type="journal article" date="2021" name="BMC Genomics">
        <title>Datura genome reveals duplications of psychoactive alkaloid biosynthetic genes and high mutation rate following tissue culture.</title>
        <authorList>
            <person name="Rajewski A."/>
            <person name="Carter-House D."/>
            <person name="Stajich J."/>
            <person name="Litt A."/>
        </authorList>
    </citation>
    <scope>NUCLEOTIDE SEQUENCE [LARGE SCALE GENOMIC DNA]</scope>
    <source>
        <strain evidence="10">AR-01</strain>
    </source>
</reference>